<evidence type="ECO:0000313" key="3">
    <source>
        <dbReference type="EMBL" id="RKN43063.1"/>
    </source>
</evidence>
<comment type="caution">
    <text evidence="3">The sequence shown here is derived from an EMBL/GenBank/DDBJ whole genome shotgun (WGS) entry which is preliminary data.</text>
</comment>
<gene>
    <name evidence="3" type="ORF">D7294_11205</name>
</gene>
<dbReference type="GO" id="GO:0005975">
    <property type="term" value="P:carbohydrate metabolic process"/>
    <property type="evidence" value="ECO:0007669"/>
    <property type="project" value="InterPro"/>
</dbReference>
<dbReference type="PROSITE" id="PS51257">
    <property type="entry name" value="PROKAR_LIPOPROTEIN"/>
    <property type="match status" value="1"/>
</dbReference>
<dbReference type="EMBL" id="RBAL01000005">
    <property type="protein sequence ID" value="RKN43063.1"/>
    <property type="molecule type" value="Genomic_DNA"/>
</dbReference>
<name>A0A3A9Z436_9ACTN</name>
<protein>
    <recommendedName>
        <fullName evidence="5">Lipoprotein</fullName>
    </recommendedName>
</protein>
<evidence type="ECO:0000256" key="2">
    <source>
        <dbReference type="SAM" id="SignalP"/>
    </source>
</evidence>
<accession>A0A3A9Z436</accession>
<dbReference type="PANTHER" id="PTHR45985">
    <property type="match status" value="1"/>
</dbReference>
<feature type="chain" id="PRO_5038547187" description="Lipoprotein" evidence="2">
    <location>
        <begin position="21"/>
        <end position="427"/>
    </location>
</feature>
<evidence type="ECO:0000313" key="4">
    <source>
        <dbReference type="Proteomes" id="UP000272474"/>
    </source>
</evidence>
<dbReference type="RefSeq" id="WP_120678306.1">
    <property type="nucleotide sequence ID" value="NZ_RBAL01000005.1"/>
</dbReference>
<dbReference type="OrthoDB" id="438898at2"/>
<dbReference type="InterPro" id="IPR052740">
    <property type="entry name" value="CE4"/>
</dbReference>
<evidence type="ECO:0008006" key="5">
    <source>
        <dbReference type="Google" id="ProtNLM"/>
    </source>
</evidence>
<proteinExistence type="predicted"/>
<keyword evidence="4" id="KW-1185">Reference proteome</keyword>
<reference evidence="3 4" key="1">
    <citation type="journal article" date="2014" name="Int. J. Syst. Evol. Microbiol.">
        <title>Streptomyces hoynatensis sp. nov., isolated from deep marine sediment.</title>
        <authorList>
            <person name="Veyisoglu A."/>
            <person name="Sahin N."/>
        </authorList>
    </citation>
    <scope>NUCLEOTIDE SEQUENCE [LARGE SCALE GENOMIC DNA]</scope>
    <source>
        <strain evidence="3 4">KCTC 29097</strain>
    </source>
</reference>
<feature type="region of interest" description="Disordered" evidence="1">
    <location>
        <begin position="24"/>
        <end position="99"/>
    </location>
</feature>
<feature type="compositionally biased region" description="Gly residues" evidence="1">
    <location>
        <begin position="39"/>
        <end position="50"/>
    </location>
</feature>
<sequence>MVTHRRLAVRGAVAAALALAISGCGGSKDNPGTGDRDGAGAGAQGAQGGQDEGEAHGRGDGAEEGGQDNPGPQLLGDGSTADSGPQPHQPVPEALRPGEAPPQFIVFSWDGAGEDGNHLFSHFRELGEQYDADMTFFLSGIYTLPESERDLYRPPGHERGASDISFLNDDHIRATLEQVRSAWLEGNEIGTHFNGHFCGDNGVGSWSVDDWLSEIDQATWMVEHWRTTTGFDDLEPLPFDYDTELIGGRAPCLEGQENLLQAASQAGFRYDSSGTARQVWPRQENGVWDLSLQSIPVPGHSYETLSMDYNFMYNQSGPGDGDPAQYPEWENEMYQGLMQAFQRSFDGNRAPLIVGNHFEDWNGGIYMNAVENAIKELCPREGVECVSFHQLVDWLDAQDPAVLEQLRGLDVGQAPAGGWEQFPAVRP</sequence>
<dbReference type="PANTHER" id="PTHR45985:SF3">
    <property type="entry name" value="CHITIN DEACETYLASE-LIKE 4"/>
    <property type="match status" value="1"/>
</dbReference>
<dbReference type="SUPFAM" id="SSF88713">
    <property type="entry name" value="Glycoside hydrolase/deacetylase"/>
    <property type="match status" value="1"/>
</dbReference>
<evidence type="ECO:0000256" key="1">
    <source>
        <dbReference type="SAM" id="MobiDB-lite"/>
    </source>
</evidence>
<dbReference type="AlphaFoldDB" id="A0A3A9Z436"/>
<dbReference type="Proteomes" id="UP000272474">
    <property type="component" value="Unassembled WGS sequence"/>
</dbReference>
<keyword evidence="2" id="KW-0732">Signal</keyword>
<organism evidence="3 4">
    <name type="scientific">Streptomyces hoynatensis</name>
    <dbReference type="NCBI Taxonomy" id="1141874"/>
    <lineage>
        <taxon>Bacteria</taxon>
        <taxon>Bacillati</taxon>
        <taxon>Actinomycetota</taxon>
        <taxon>Actinomycetes</taxon>
        <taxon>Kitasatosporales</taxon>
        <taxon>Streptomycetaceae</taxon>
        <taxon>Streptomyces</taxon>
    </lineage>
</organism>
<dbReference type="Gene3D" id="3.20.20.370">
    <property type="entry name" value="Glycoside hydrolase/deacetylase"/>
    <property type="match status" value="1"/>
</dbReference>
<dbReference type="InterPro" id="IPR011330">
    <property type="entry name" value="Glyco_hydro/deAcase_b/a-brl"/>
</dbReference>
<feature type="signal peptide" evidence="2">
    <location>
        <begin position="1"/>
        <end position="20"/>
    </location>
</feature>